<accession>A0A7L4YS78</accession>
<feature type="compositionally biased region" description="Basic and acidic residues" evidence="1">
    <location>
        <begin position="184"/>
        <end position="195"/>
    </location>
</feature>
<proteinExistence type="predicted"/>
<evidence type="ECO:0000256" key="1">
    <source>
        <dbReference type="SAM" id="MobiDB-lite"/>
    </source>
</evidence>
<dbReference type="Proteomes" id="UP000463857">
    <property type="component" value="Chromosome"/>
</dbReference>
<feature type="region of interest" description="Disordered" evidence="1">
    <location>
        <begin position="456"/>
        <end position="521"/>
    </location>
</feature>
<dbReference type="InterPro" id="IPR003615">
    <property type="entry name" value="HNH_nuc"/>
</dbReference>
<dbReference type="RefSeq" id="WP_159546784.1">
    <property type="nucleotide sequence ID" value="NZ_CP047156.1"/>
</dbReference>
<evidence type="ECO:0000313" key="3">
    <source>
        <dbReference type="EMBL" id="QHC01649.1"/>
    </source>
</evidence>
<dbReference type="SMART" id="SM00507">
    <property type="entry name" value="HNHc"/>
    <property type="match status" value="1"/>
</dbReference>
<protein>
    <submittedName>
        <fullName evidence="3">DUF222 domain-containing protein</fullName>
    </submittedName>
</protein>
<feature type="region of interest" description="Disordered" evidence="1">
    <location>
        <begin position="81"/>
        <end position="106"/>
    </location>
</feature>
<dbReference type="InParanoid" id="A0A7L4YS78"/>
<keyword evidence="4" id="KW-1185">Reference proteome</keyword>
<name>A0A7L4YS78_9ACTN</name>
<dbReference type="CDD" id="cd00085">
    <property type="entry name" value="HNHc"/>
    <property type="match status" value="1"/>
</dbReference>
<feature type="compositionally biased region" description="Polar residues" evidence="1">
    <location>
        <begin position="88"/>
        <end position="97"/>
    </location>
</feature>
<dbReference type="KEGG" id="eke:EK0264_16025"/>
<feature type="domain" description="HNH nuclease" evidence="2">
    <location>
        <begin position="577"/>
        <end position="636"/>
    </location>
</feature>
<gene>
    <name evidence="3" type="ORF">EK0264_16025</name>
</gene>
<dbReference type="InterPro" id="IPR003870">
    <property type="entry name" value="DUF222"/>
</dbReference>
<evidence type="ECO:0000259" key="2">
    <source>
        <dbReference type="SMART" id="SM00507"/>
    </source>
</evidence>
<reference evidence="3 4" key="1">
    <citation type="journal article" date="2018" name="Int. J. Syst. Evol. Microbiol.">
        <title>Epidermidibacterium keratini gen. nov., sp. nov., a member of the family Sporichthyaceae, isolated from keratin epidermis.</title>
        <authorList>
            <person name="Lee D.G."/>
            <person name="Trujillo M.E."/>
            <person name="Kang S."/>
            <person name="Nam J.J."/>
            <person name="Kim Y.J."/>
        </authorList>
    </citation>
    <scope>NUCLEOTIDE SEQUENCE [LARGE SCALE GENOMIC DNA]</scope>
    <source>
        <strain evidence="3 4">EPI-7</strain>
    </source>
</reference>
<dbReference type="AlphaFoldDB" id="A0A7L4YS78"/>
<organism evidence="3 4">
    <name type="scientific">Epidermidibacterium keratini</name>
    <dbReference type="NCBI Taxonomy" id="1891644"/>
    <lineage>
        <taxon>Bacteria</taxon>
        <taxon>Bacillati</taxon>
        <taxon>Actinomycetota</taxon>
        <taxon>Actinomycetes</taxon>
        <taxon>Sporichthyales</taxon>
        <taxon>Sporichthyaceae</taxon>
        <taxon>Epidermidibacterium</taxon>
    </lineage>
</organism>
<sequence length="679" mass="73076">MKRRQLRGDDQVDDLISQLSSYCPLPDGVTLRARSVKEPEPTPVAEPAGPEESALRAVQTELFEQSEADTAGSAESVIETATDPVNGAQVTAPQETASKGADETARVSGPRAALAALRDQLDGYLAHIDSLESAHGQAVTVIEMCQRVSGTVAAVEARAMAEAFATADEQLPGEASPSGYRPHAAREADGDRGDRWVSRRQVAATGISAACRVNARVAHGMLNKALRMTRSMPNALDRAESGDWSGYQLAVLFRAADDLDDDALAAADEKLFAKRGYVTTDTLRRRLRTWAAKHTSAPPEPEADHEQGMHNRRVEFSQTDLFGMRWLNGYLPATVITAIENALAQYAAQVDKGDPRTADQVRADVFQSMLFGPAALAPAAAQQLGLTPASIDPHSGYPQIDPEQYPQVQEAWETIVMLMGVLGMSTPAPPRTLLTVSVPLATLLCLRAGIIPGATGAHAPPGDASAAPPEQRSETDPESEARDGESASLPTGASGLDNRCSPGGARTCSTTEQGADGDDLSEYDREDRAYIEGLGCVPYQVLLFLLSGEPDLQRLVTDELTGMPLDLGPVVRHPNARMRRRVQLRDQTCRFPYCDRPAVSARGELDLDHTTEHRPDGSGGHTADANLACLCREHHRIRHHTAWRVQIRENGAVMIWRNPGLGLELITRPGGITQNPGHS</sequence>
<feature type="compositionally biased region" description="Basic and acidic residues" evidence="1">
    <location>
        <begin position="471"/>
        <end position="485"/>
    </location>
</feature>
<evidence type="ECO:0000313" key="4">
    <source>
        <dbReference type="Proteomes" id="UP000463857"/>
    </source>
</evidence>
<dbReference type="EMBL" id="CP047156">
    <property type="protein sequence ID" value="QHC01649.1"/>
    <property type="molecule type" value="Genomic_DNA"/>
</dbReference>
<dbReference type="Pfam" id="PF02720">
    <property type="entry name" value="DUF222"/>
    <property type="match status" value="1"/>
</dbReference>
<feature type="region of interest" description="Disordered" evidence="1">
    <location>
        <begin position="168"/>
        <end position="195"/>
    </location>
</feature>
<dbReference type="OrthoDB" id="3261064at2"/>
<feature type="region of interest" description="Disordered" evidence="1">
    <location>
        <begin position="25"/>
        <end position="58"/>
    </location>
</feature>